<dbReference type="PROSITE" id="PS50977">
    <property type="entry name" value="HTH_TETR_2"/>
    <property type="match status" value="1"/>
</dbReference>
<accession>A0A4R5KYF9</accession>
<dbReference type="Pfam" id="PF00440">
    <property type="entry name" value="TetR_N"/>
    <property type="match status" value="1"/>
</dbReference>
<reference evidence="5 6" key="1">
    <citation type="submission" date="2019-03" db="EMBL/GenBank/DDBJ databases">
        <title>Whole genome sequence of Arthrobacter sp JH1-1.</title>
        <authorList>
            <person name="Trinh H.N."/>
        </authorList>
    </citation>
    <scope>NUCLEOTIDE SEQUENCE [LARGE SCALE GENOMIC DNA]</scope>
    <source>
        <strain evidence="5 6">JH1-1</strain>
    </source>
</reference>
<evidence type="ECO:0000313" key="6">
    <source>
        <dbReference type="Proteomes" id="UP000295511"/>
    </source>
</evidence>
<dbReference type="InterPro" id="IPR009057">
    <property type="entry name" value="Homeodomain-like_sf"/>
</dbReference>
<dbReference type="PANTHER" id="PTHR30055">
    <property type="entry name" value="HTH-TYPE TRANSCRIPTIONAL REGULATOR RUTR"/>
    <property type="match status" value="1"/>
</dbReference>
<evidence type="ECO:0000256" key="2">
    <source>
        <dbReference type="PROSITE-ProRule" id="PRU00335"/>
    </source>
</evidence>
<dbReference type="GO" id="GO:0003700">
    <property type="term" value="F:DNA-binding transcription factor activity"/>
    <property type="evidence" value="ECO:0007669"/>
    <property type="project" value="TreeGrafter"/>
</dbReference>
<dbReference type="Proteomes" id="UP000295511">
    <property type="component" value="Unassembled WGS sequence"/>
</dbReference>
<dbReference type="PROSITE" id="PS01081">
    <property type="entry name" value="HTH_TETR_1"/>
    <property type="match status" value="1"/>
</dbReference>
<evidence type="ECO:0000313" key="5">
    <source>
        <dbReference type="EMBL" id="TDG01124.1"/>
    </source>
</evidence>
<dbReference type="EMBL" id="SMRU01000003">
    <property type="protein sequence ID" value="TDG01124.1"/>
    <property type="molecule type" value="Genomic_DNA"/>
</dbReference>
<dbReference type="InterPro" id="IPR041490">
    <property type="entry name" value="KstR2_TetR_C"/>
</dbReference>
<dbReference type="OrthoDB" id="9179041at2"/>
<dbReference type="InterPro" id="IPR023772">
    <property type="entry name" value="DNA-bd_HTH_TetR-type_CS"/>
</dbReference>
<dbReference type="Gene3D" id="1.10.357.10">
    <property type="entry name" value="Tetracycline Repressor, domain 2"/>
    <property type="match status" value="1"/>
</dbReference>
<dbReference type="PRINTS" id="PR00455">
    <property type="entry name" value="HTHTETR"/>
</dbReference>
<proteinExistence type="predicted"/>
<dbReference type="AlphaFoldDB" id="A0A4R5KYF9"/>
<feature type="domain" description="HTH tetR-type" evidence="4">
    <location>
        <begin position="32"/>
        <end position="92"/>
    </location>
</feature>
<evidence type="ECO:0000256" key="3">
    <source>
        <dbReference type="SAM" id="MobiDB-lite"/>
    </source>
</evidence>
<dbReference type="SUPFAM" id="SSF48498">
    <property type="entry name" value="Tetracyclin repressor-like, C-terminal domain"/>
    <property type="match status" value="1"/>
</dbReference>
<feature type="region of interest" description="Disordered" evidence="3">
    <location>
        <begin position="1"/>
        <end position="32"/>
    </location>
</feature>
<dbReference type="PANTHER" id="PTHR30055:SF237">
    <property type="entry name" value="TRANSCRIPTIONAL REPRESSOR MCE3R"/>
    <property type="match status" value="1"/>
</dbReference>
<dbReference type="GO" id="GO:0000976">
    <property type="term" value="F:transcription cis-regulatory region binding"/>
    <property type="evidence" value="ECO:0007669"/>
    <property type="project" value="TreeGrafter"/>
</dbReference>
<organism evidence="5 6">
    <name type="scientific">Arthrobacter terricola</name>
    <dbReference type="NCBI Taxonomy" id="2547396"/>
    <lineage>
        <taxon>Bacteria</taxon>
        <taxon>Bacillati</taxon>
        <taxon>Actinomycetota</taxon>
        <taxon>Actinomycetes</taxon>
        <taxon>Micrococcales</taxon>
        <taxon>Micrococcaceae</taxon>
        <taxon>Arthrobacter</taxon>
    </lineage>
</organism>
<name>A0A4R5KYF9_9MICC</name>
<evidence type="ECO:0000256" key="1">
    <source>
        <dbReference type="ARBA" id="ARBA00023125"/>
    </source>
</evidence>
<dbReference type="Pfam" id="PF17932">
    <property type="entry name" value="TetR_C_24"/>
    <property type="match status" value="1"/>
</dbReference>
<keyword evidence="6" id="KW-1185">Reference proteome</keyword>
<dbReference type="Gene3D" id="1.10.10.60">
    <property type="entry name" value="Homeodomain-like"/>
    <property type="match status" value="1"/>
</dbReference>
<feature type="compositionally biased region" description="Basic and acidic residues" evidence="3">
    <location>
        <begin position="7"/>
        <end position="21"/>
    </location>
</feature>
<dbReference type="InterPro" id="IPR036271">
    <property type="entry name" value="Tet_transcr_reg_TetR-rel_C_sf"/>
</dbReference>
<dbReference type="InterPro" id="IPR001647">
    <property type="entry name" value="HTH_TetR"/>
</dbReference>
<sequence>MVTFQRSPKDTPAKDGTKQDNHVQTQRSQAKETRRKALLAAAAGLFAADGFNRVSLEDLGAAAGVSGPAVYRHFPGKQAVLAELLLSVSRNLLDGGRGVVSDAPEAEAALRGLVEFHVDFALSNPDVIRVQDRDFSNLGEADQAEVRALQRNYVELWVEVLGDVHPHTDPSELRVRAHAAFGLINSTPHSVRHHGRRMAAKSARPILERMALAALMVE</sequence>
<keyword evidence="1 2" id="KW-0238">DNA-binding</keyword>
<feature type="DNA-binding region" description="H-T-H motif" evidence="2">
    <location>
        <begin position="55"/>
        <end position="74"/>
    </location>
</feature>
<dbReference type="InterPro" id="IPR050109">
    <property type="entry name" value="HTH-type_TetR-like_transc_reg"/>
</dbReference>
<dbReference type="RefSeq" id="WP_133202865.1">
    <property type="nucleotide sequence ID" value="NZ_SMRU01000003.1"/>
</dbReference>
<dbReference type="SUPFAM" id="SSF46689">
    <property type="entry name" value="Homeodomain-like"/>
    <property type="match status" value="1"/>
</dbReference>
<evidence type="ECO:0000259" key="4">
    <source>
        <dbReference type="PROSITE" id="PS50977"/>
    </source>
</evidence>
<protein>
    <submittedName>
        <fullName evidence="5">TetR/AcrR family transcriptional regulator</fullName>
    </submittedName>
</protein>
<gene>
    <name evidence="5" type="ORF">E1809_03625</name>
</gene>
<comment type="caution">
    <text evidence="5">The sequence shown here is derived from an EMBL/GenBank/DDBJ whole genome shotgun (WGS) entry which is preliminary data.</text>
</comment>